<evidence type="ECO:0000313" key="3">
    <source>
        <dbReference type="EMBL" id="MBC9208537.1"/>
    </source>
</evidence>
<dbReference type="RefSeq" id="WP_187785689.1">
    <property type="nucleotide sequence ID" value="NZ_JACTVA010000034.1"/>
</dbReference>
<dbReference type="InterPro" id="IPR018389">
    <property type="entry name" value="DctP_fam"/>
</dbReference>
<dbReference type="Proteomes" id="UP000626026">
    <property type="component" value="Unassembled WGS sequence"/>
</dbReference>
<feature type="chain" id="PRO_5046657470" evidence="2">
    <location>
        <begin position="29"/>
        <end position="350"/>
    </location>
</feature>
<dbReference type="InterPro" id="IPR006311">
    <property type="entry name" value="TAT_signal"/>
</dbReference>
<dbReference type="Pfam" id="PF03480">
    <property type="entry name" value="DctP"/>
    <property type="match status" value="1"/>
</dbReference>
<keyword evidence="1 2" id="KW-0732">Signal</keyword>
<gene>
    <name evidence="3" type="ORF">IBL26_16940</name>
</gene>
<proteinExistence type="predicted"/>
<organism evidence="3 4">
    <name type="scientific">Teichococcus aerophilus</name>
    <dbReference type="NCBI Taxonomy" id="1224513"/>
    <lineage>
        <taxon>Bacteria</taxon>
        <taxon>Pseudomonadati</taxon>
        <taxon>Pseudomonadota</taxon>
        <taxon>Alphaproteobacteria</taxon>
        <taxon>Acetobacterales</taxon>
        <taxon>Roseomonadaceae</taxon>
        <taxon>Roseomonas</taxon>
    </lineage>
</organism>
<evidence type="ECO:0000313" key="4">
    <source>
        <dbReference type="Proteomes" id="UP000626026"/>
    </source>
</evidence>
<sequence length="350" mass="37929">MIQRRQLLSALPAMLAAPALLRPSAARAQEVTLRLHHFLPPVANVPRYFLTPWARKVEADSNNRIKVQIFPSMQLGGAPPQLFDQARDGVADLIWTLPGYTPNRFPRLEAFELPFIANARAAVNARAAQEYAEAHLQEELREVHPICVWAHDGGLIHANRAIATMEDLRGLKLRFPTRLAGEALRALGAAPIGMPVPQVPEALSQRVLDGAVVPWEVVPSIKLQELVRFHTAIPGSPTLYSATNILAMNPAKYAGLPADLRAVIDANSGIQAAAAAAIPYDEQAKVVEEMARKRGNQIGAISEAEKARWIETTKPVIDTWQASMKERGIDGAALLASAQALIAKHATAAG</sequence>
<dbReference type="PANTHER" id="PTHR33376">
    <property type="match status" value="1"/>
</dbReference>
<dbReference type="PROSITE" id="PS51318">
    <property type="entry name" value="TAT"/>
    <property type="match status" value="1"/>
</dbReference>
<evidence type="ECO:0000256" key="1">
    <source>
        <dbReference type="ARBA" id="ARBA00022729"/>
    </source>
</evidence>
<dbReference type="PANTHER" id="PTHR33376:SF15">
    <property type="entry name" value="BLL6794 PROTEIN"/>
    <property type="match status" value="1"/>
</dbReference>
<dbReference type="NCBIfam" id="NF037995">
    <property type="entry name" value="TRAP_S1"/>
    <property type="match status" value="1"/>
</dbReference>
<dbReference type="CDD" id="cd13665">
    <property type="entry name" value="PBP2_TRAP_Dctp3_4"/>
    <property type="match status" value="1"/>
</dbReference>
<comment type="caution">
    <text evidence="3">The sequence shown here is derived from an EMBL/GenBank/DDBJ whole genome shotgun (WGS) entry which is preliminary data.</text>
</comment>
<dbReference type="InterPro" id="IPR038404">
    <property type="entry name" value="TRAP_DctP_sf"/>
</dbReference>
<dbReference type="EMBL" id="JACTVA010000034">
    <property type="protein sequence ID" value="MBC9208537.1"/>
    <property type="molecule type" value="Genomic_DNA"/>
</dbReference>
<accession>A0ABR7RR58</accession>
<name>A0ABR7RR58_9PROT</name>
<reference evidence="3 4" key="1">
    <citation type="journal article" date="2013" name="Int. J. Syst. Evol. Microbiol.">
        <title>Roseomonas aerophila sp. nov., isolated from air.</title>
        <authorList>
            <person name="Kim S.J."/>
            <person name="Weon H.Y."/>
            <person name="Ahn J.H."/>
            <person name="Hong S.B."/>
            <person name="Seok S.J."/>
            <person name="Whang K.S."/>
            <person name="Kwon S.W."/>
        </authorList>
    </citation>
    <scope>NUCLEOTIDE SEQUENCE [LARGE SCALE GENOMIC DNA]</scope>
    <source>
        <strain evidence="3 4">NBRC 108923</strain>
    </source>
</reference>
<protein>
    <submittedName>
        <fullName evidence="3">TRAP transporter substrate-binding protein</fullName>
    </submittedName>
</protein>
<evidence type="ECO:0000256" key="2">
    <source>
        <dbReference type="SAM" id="SignalP"/>
    </source>
</evidence>
<feature type="signal peptide" evidence="2">
    <location>
        <begin position="1"/>
        <end position="28"/>
    </location>
</feature>
<dbReference type="Gene3D" id="3.40.190.170">
    <property type="entry name" value="Bacterial extracellular solute-binding protein, family 7"/>
    <property type="match status" value="1"/>
</dbReference>
<keyword evidence="4" id="KW-1185">Reference proteome</keyword>